<organism evidence="3 4">
    <name type="scientific">Corynebacterium alimapuense</name>
    <dbReference type="NCBI Taxonomy" id="1576874"/>
    <lineage>
        <taxon>Bacteria</taxon>
        <taxon>Bacillati</taxon>
        <taxon>Actinomycetota</taxon>
        <taxon>Actinomycetes</taxon>
        <taxon>Mycobacteriales</taxon>
        <taxon>Corynebacteriaceae</taxon>
        <taxon>Corynebacterium</taxon>
    </lineage>
</organism>
<keyword evidence="2" id="KW-1133">Transmembrane helix</keyword>
<feature type="transmembrane region" description="Helical" evidence="2">
    <location>
        <begin position="277"/>
        <end position="295"/>
    </location>
</feature>
<name>A0A3M8K7W1_9CORY</name>
<proteinExistence type="predicted"/>
<evidence type="ECO:0000313" key="4">
    <source>
        <dbReference type="Proteomes" id="UP000266975"/>
    </source>
</evidence>
<dbReference type="EMBL" id="PTJO01000003">
    <property type="protein sequence ID" value="RNE49321.1"/>
    <property type="molecule type" value="Genomic_DNA"/>
</dbReference>
<sequence length="334" mass="35943">MTQPGVGPEDDRSRDDETPGDFPNYPAYPSTPHPEDSASYGASESTPSSYPGYQHYNVDGANWAATSGGYAAGQQPQGTGKVQIREALGWAFKTTFRNWALWIFGLLALMAAGIVVSVAFDLLTGAFTSGGSVETGWGYQLGQLLLTVIFAGVMIAVYHGALRQIDQAKVGLNDFVDRVNFWPSLGMSLLVQIVSGVVAVIFVLPLVIPMLGVDVLNITDAEAMDLLGQIFLALAVVLLISALISPLVTFIVWYLVDRKTGFWEAISQGVRNGLANYAKLLLFFVLAMIVSMIAMVMTFGLALIILMPVGILTQAMLYRQMSSGPLPAQETATY</sequence>
<keyword evidence="4" id="KW-1185">Reference proteome</keyword>
<evidence type="ECO:0008006" key="5">
    <source>
        <dbReference type="Google" id="ProtNLM"/>
    </source>
</evidence>
<evidence type="ECO:0000256" key="2">
    <source>
        <dbReference type="SAM" id="Phobius"/>
    </source>
</evidence>
<dbReference type="RefSeq" id="WP_123047368.1">
    <property type="nucleotide sequence ID" value="NZ_PTJO01000003.1"/>
</dbReference>
<feature type="region of interest" description="Disordered" evidence="1">
    <location>
        <begin position="1"/>
        <end position="46"/>
    </location>
</feature>
<feature type="transmembrane region" description="Helical" evidence="2">
    <location>
        <begin position="140"/>
        <end position="161"/>
    </location>
</feature>
<evidence type="ECO:0000313" key="3">
    <source>
        <dbReference type="EMBL" id="RNE49321.1"/>
    </source>
</evidence>
<feature type="transmembrane region" description="Helical" evidence="2">
    <location>
        <begin position="181"/>
        <end position="208"/>
    </location>
</feature>
<dbReference type="Proteomes" id="UP000266975">
    <property type="component" value="Unassembled WGS sequence"/>
</dbReference>
<reference evidence="3 4" key="1">
    <citation type="submission" date="2018-02" db="EMBL/GenBank/DDBJ databases">
        <title>Corynebacterium alimpuense sp. nov., a marine obligate actinomycete isolated from sediments of Valparaiso bay, Chile.</title>
        <authorList>
            <person name="Claverias F."/>
            <person name="Gonzales-Siles L."/>
            <person name="Salva-Serra F."/>
            <person name="Inganaes E."/>
            <person name="Molin K."/>
            <person name="Cumsille A."/>
            <person name="Undabarrena A."/>
            <person name="Couve E."/>
            <person name="Moore E.R.B."/>
            <person name="Gomila M."/>
            <person name="Camara B."/>
        </authorList>
    </citation>
    <scope>NUCLEOTIDE SEQUENCE [LARGE SCALE GENOMIC DNA]</scope>
    <source>
        <strain evidence="3 4">CCUG 69366</strain>
    </source>
</reference>
<dbReference type="AlphaFoldDB" id="A0A3M8K7W1"/>
<gene>
    <name evidence="3" type="ORF">C5L39_02845</name>
</gene>
<comment type="caution">
    <text evidence="3">The sequence shown here is derived from an EMBL/GenBank/DDBJ whole genome shotgun (WGS) entry which is preliminary data.</text>
</comment>
<feature type="transmembrane region" description="Helical" evidence="2">
    <location>
        <begin position="228"/>
        <end position="256"/>
    </location>
</feature>
<accession>A0A3M8K7W1</accession>
<keyword evidence="2" id="KW-0812">Transmembrane</keyword>
<protein>
    <recommendedName>
        <fullName evidence="5">Glycerophosphoryl diester phosphodiesterase membrane domain-containing protein</fullName>
    </recommendedName>
</protein>
<feature type="transmembrane region" description="Helical" evidence="2">
    <location>
        <begin position="99"/>
        <end position="120"/>
    </location>
</feature>
<dbReference type="OrthoDB" id="4423941at2"/>
<keyword evidence="2" id="KW-0472">Membrane</keyword>
<evidence type="ECO:0000256" key="1">
    <source>
        <dbReference type="SAM" id="MobiDB-lite"/>
    </source>
</evidence>